<evidence type="ECO:0000313" key="3">
    <source>
        <dbReference type="Proteomes" id="UP000001784"/>
    </source>
</evidence>
<accession>A0LH63</accession>
<evidence type="ECO:0000313" key="2">
    <source>
        <dbReference type="EMBL" id="ABK16765.1"/>
    </source>
</evidence>
<dbReference type="KEGG" id="sfu:Sfum_1071"/>
<gene>
    <name evidence="2" type="ordered locus">Sfum_1071</name>
</gene>
<evidence type="ECO:0000256" key="1">
    <source>
        <dbReference type="SAM" id="Phobius"/>
    </source>
</evidence>
<sequence length="251" mass="28515">MLGGGPDASTDVFRQGYVVSGNFRETEVRRMKKGKFLLLIIVCGILGMASASLAQTEYQSEVEQEVTYSRQAESPVVKLHGPDALTDLAAQAIREKRPGVTIERHHKSLKNKVWIEGTTGSDYMALSPKRVNRMRAARDKGESVYSALCAQQKDVIEQTVGTEDASRHVEWKMYRERRRARAICPPPRAVCVPRANVGVVVGGYRPVYRYGAYGWWRGGRYPYYHGVRGYRSFHYGYRGHYPSRVVNRRPR</sequence>
<protein>
    <submittedName>
        <fullName evidence="2">Uncharacterized protein</fullName>
    </submittedName>
</protein>
<dbReference type="EMBL" id="CP000478">
    <property type="protein sequence ID" value="ABK16765.1"/>
    <property type="molecule type" value="Genomic_DNA"/>
</dbReference>
<reference evidence="2 3" key="1">
    <citation type="submission" date="2006-10" db="EMBL/GenBank/DDBJ databases">
        <title>Complete sequence of Syntrophobacter fumaroxidans MPOB.</title>
        <authorList>
            <consortium name="US DOE Joint Genome Institute"/>
            <person name="Copeland A."/>
            <person name="Lucas S."/>
            <person name="Lapidus A."/>
            <person name="Barry K."/>
            <person name="Detter J.C."/>
            <person name="Glavina del Rio T."/>
            <person name="Hammon N."/>
            <person name="Israni S."/>
            <person name="Pitluck S."/>
            <person name="Goltsman E.G."/>
            <person name="Martinez M."/>
            <person name="Schmutz J."/>
            <person name="Larimer F."/>
            <person name="Land M."/>
            <person name="Hauser L."/>
            <person name="Kyrpides N."/>
            <person name="Kim E."/>
            <person name="Boone D.R."/>
            <person name="Brockman F."/>
            <person name="Culley D."/>
            <person name="Ferry J."/>
            <person name="Gunsalus R."/>
            <person name="McInerney M.J."/>
            <person name="Morrison M."/>
            <person name="Plugge C."/>
            <person name="Rohlin L."/>
            <person name="Scholten J."/>
            <person name="Sieber J."/>
            <person name="Stams A.J.M."/>
            <person name="Worm P."/>
            <person name="Henstra A.M."/>
            <person name="Richardson P."/>
        </authorList>
    </citation>
    <scope>NUCLEOTIDE SEQUENCE [LARGE SCALE GENOMIC DNA]</scope>
    <source>
        <strain evidence="3">DSM 10017 / MPOB</strain>
    </source>
</reference>
<dbReference type="Proteomes" id="UP000001784">
    <property type="component" value="Chromosome"/>
</dbReference>
<dbReference type="AlphaFoldDB" id="A0LH63"/>
<dbReference type="STRING" id="335543.Sfum_1071"/>
<keyword evidence="3" id="KW-1185">Reference proteome</keyword>
<proteinExistence type="predicted"/>
<dbReference type="HOGENOM" id="CLU_1106672_0_0_7"/>
<keyword evidence="1" id="KW-0812">Transmembrane</keyword>
<keyword evidence="1" id="KW-0472">Membrane</keyword>
<dbReference type="InParanoid" id="A0LH63"/>
<name>A0LH63_SYNFM</name>
<keyword evidence="1" id="KW-1133">Transmembrane helix</keyword>
<organism evidence="2 3">
    <name type="scientific">Syntrophobacter fumaroxidans (strain DSM 10017 / MPOB)</name>
    <dbReference type="NCBI Taxonomy" id="335543"/>
    <lineage>
        <taxon>Bacteria</taxon>
        <taxon>Pseudomonadati</taxon>
        <taxon>Thermodesulfobacteriota</taxon>
        <taxon>Syntrophobacteria</taxon>
        <taxon>Syntrophobacterales</taxon>
        <taxon>Syntrophobacteraceae</taxon>
        <taxon>Syntrophobacter</taxon>
    </lineage>
</organism>
<feature type="transmembrane region" description="Helical" evidence="1">
    <location>
        <begin position="36"/>
        <end position="54"/>
    </location>
</feature>